<reference evidence="1 4" key="3">
    <citation type="submission" date="2020-11" db="EMBL/GenBank/DDBJ databases">
        <authorList>
            <consortium name="Pathogen Informatics"/>
        </authorList>
    </citation>
    <scope>NUCLEOTIDE SEQUENCE [LARGE SCALE GENOMIC DNA]</scope>
    <source>
        <strain evidence="1 4">NCTC12218</strain>
    </source>
</reference>
<proteinExistence type="predicted"/>
<evidence type="ECO:0000313" key="3">
    <source>
        <dbReference type="EMBL" id="SUM89084.1"/>
    </source>
</evidence>
<evidence type="ECO:0000313" key="1">
    <source>
        <dbReference type="EMBL" id="CAD7359871.1"/>
    </source>
</evidence>
<accession>A0A7Z7QQC0</accession>
<gene>
    <name evidence="2" type="ORF">C1O36_05875</name>
    <name evidence="3" type="ORF">NCTC12218_01533</name>
</gene>
<dbReference type="Proteomes" id="UP000572988">
    <property type="component" value="Unassembled WGS sequence"/>
</dbReference>
<protein>
    <submittedName>
        <fullName evidence="3">Uncharacterized protein</fullName>
    </submittedName>
</protein>
<keyword evidence="5" id="KW-1185">Reference proteome</keyword>
<name>A0A7Z7QQC0_STASC</name>
<dbReference type="RefSeq" id="WP_126496164.1">
    <property type="nucleotide sequence ID" value="NZ_CALYJJ010000001.1"/>
</dbReference>
<dbReference type="EMBL" id="UHEF01000001">
    <property type="protein sequence ID" value="SUM89084.1"/>
    <property type="molecule type" value="Genomic_DNA"/>
</dbReference>
<dbReference type="EMBL" id="LR962863">
    <property type="protein sequence ID" value="CAD7359871.1"/>
    <property type="molecule type" value="Genomic_DNA"/>
</dbReference>
<evidence type="ECO:0000313" key="4">
    <source>
        <dbReference type="Proteomes" id="UP000264146"/>
    </source>
</evidence>
<reference evidence="3" key="2">
    <citation type="submission" date="2018-06" db="EMBL/GenBank/DDBJ databases">
        <authorList>
            <consortium name="Pathogen Informatics"/>
            <person name="Doyle S."/>
        </authorList>
    </citation>
    <scope>NUCLEOTIDE SEQUENCE [LARGE SCALE GENOMIC DNA]</scope>
    <source>
        <strain evidence="3">NCTC12218</strain>
    </source>
</reference>
<reference evidence="2 5" key="1">
    <citation type="submission" date="2018-01" db="EMBL/GenBank/DDBJ databases">
        <title>Complete genome sequence of Staphylococcus Scheliferi isolated from human.</title>
        <authorList>
            <person name="Abouelkhair M.A."/>
            <person name="Bemis D.A."/>
            <person name="Kania S.A."/>
        </authorList>
    </citation>
    <scope>NUCLEOTIDE SEQUENCE [LARGE SCALE GENOMIC DNA]</scope>
    <source>
        <strain evidence="2 5">ATCC 43808</strain>
    </source>
</reference>
<organism evidence="3">
    <name type="scientific">Staphylococcus schleiferi</name>
    <dbReference type="NCBI Taxonomy" id="1295"/>
    <lineage>
        <taxon>Bacteria</taxon>
        <taxon>Bacillati</taxon>
        <taxon>Bacillota</taxon>
        <taxon>Bacilli</taxon>
        <taxon>Bacillales</taxon>
        <taxon>Staphylococcaceae</taxon>
        <taxon>Staphylococcus</taxon>
    </lineage>
</organism>
<evidence type="ECO:0000313" key="2">
    <source>
        <dbReference type="EMBL" id="NHA34058.1"/>
    </source>
</evidence>
<dbReference type="EMBL" id="POVK01000015">
    <property type="protein sequence ID" value="NHA34058.1"/>
    <property type="molecule type" value="Genomic_DNA"/>
</dbReference>
<dbReference type="AlphaFoldDB" id="A0A7Z7QQC0"/>
<dbReference type="Proteomes" id="UP000264146">
    <property type="component" value="Chromosome"/>
</dbReference>
<evidence type="ECO:0000313" key="5">
    <source>
        <dbReference type="Proteomes" id="UP000572988"/>
    </source>
</evidence>
<sequence>MHNGSVFIAKIKFKRDNSPNIKPRQFIVVSSDNGYLYFLETESVINKVKFNVSNIKHSRLKYHILTSEESWKCGFKVKTAVNCYELFYCEYFSEILSLKHRDLPIDILKDIQEKVRLVKEAELIIEDCKISKHELIRFNPKLRKKTDILTIVV</sequence>